<dbReference type="CDD" id="cd02440">
    <property type="entry name" value="AdoMet_MTases"/>
    <property type="match status" value="1"/>
</dbReference>
<sequence>MDSEKAHPPKQASTHHGVKNLLYSDALQQYILKTSVYPREHELLRQIREATVAKYDASKSVMYVPPDEGLFLSMLIKILKAKKTLEIGVFTGYSLLTTALALPEDGKVTAIDIDREAYEVGMPFIQKAGVKDKINFIQSDGLSALNNLLKNKHESEFDFVFIDADKANYPNYHELVLKLVKVGGVIAYDNTLLFGLVTLSDDEVPEDFPQHVKDGRKAIVKLNKFLASDSRVEVSQISIGDGLTLCKRLC</sequence>
<evidence type="ECO:0000313" key="7">
    <source>
        <dbReference type="Proteomes" id="UP000541444"/>
    </source>
</evidence>
<keyword evidence="7" id="KW-1185">Reference proteome</keyword>
<dbReference type="GO" id="GO:0008171">
    <property type="term" value="F:O-methyltransferase activity"/>
    <property type="evidence" value="ECO:0007669"/>
    <property type="project" value="InterPro"/>
</dbReference>
<evidence type="ECO:0000256" key="4">
    <source>
        <dbReference type="ARBA" id="ARBA00022723"/>
    </source>
</evidence>
<dbReference type="InterPro" id="IPR050362">
    <property type="entry name" value="Cation-dep_OMT"/>
</dbReference>
<dbReference type="InterPro" id="IPR029063">
    <property type="entry name" value="SAM-dependent_MTases_sf"/>
</dbReference>
<dbReference type="Gene3D" id="3.40.50.150">
    <property type="entry name" value="Vaccinia Virus protein VP39"/>
    <property type="match status" value="1"/>
</dbReference>
<evidence type="ECO:0000256" key="2">
    <source>
        <dbReference type="ARBA" id="ARBA00022679"/>
    </source>
</evidence>
<dbReference type="AlphaFoldDB" id="A0A7J7NCZ6"/>
<evidence type="ECO:0000256" key="1">
    <source>
        <dbReference type="ARBA" id="ARBA00022603"/>
    </source>
</evidence>
<dbReference type="GO" id="GO:0008757">
    <property type="term" value="F:S-adenosylmethionine-dependent methyltransferase activity"/>
    <property type="evidence" value="ECO:0007669"/>
    <property type="project" value="TreeGrafter"/>
</dbReference>
<keyword evidence="3" id="KW-0949">S-adenosyl-L-methionine</keyword>
<keyword evidence="4" id="KW-0479">Metal-binding</keyword>
<evidence type="ECO:0008006" key="8">
    <source>
        <dbReference type="Google" id="ProtNLM"/>
    </source>
</evidence>
<evidence type="ECO:0000256" key="3">
    <source>
        <dbReference type="ARBA" id="ARBA00022691"/>
    </source>
</evidence>
<gene>
    <name evidence="6" type="ORF">GIB67_000630</name>
</gene>
<dbReference type="PANTHER" id="PTHR10509">
    <property type="entry name" value="O-METHYLTRANSFERASE-RELATED"/>
    <property type="match status" value="1"/>
</dbReference>
<keyword evidence="2" id="KW-0808">Transferase</keyword>
<dbReference type="Proteomes" id="UP000541444">
    <property type="component" value="Unassembled WGS sequence"/>
</dbReference>
<accession>A0A7J7NCZ6</accession>
<comment type="similarity">
    <text evidence="5">Belongs to the class I-like SAM-binding methyltransferase superfamily. Cation-dependent O-methyltransferase family.</text>
</comment>
<evidence type="ECO:0000256" key="5">
    <source>
        <dbReference type="ARBA" id="ARBA00023453"/>
    </source>
</evidence>
<dbReference type="InterPro" id="IPR002935">
    <property type="entry name" value="SAM_O-MeTrfase"/>
</dbReference>
<name>A0A7J7NCZ6_9MAGN</name>
<keyword evidence="1" id="KW-0489">Methyltransferase</keyword>
<reference evidence="6 7" key="1">
    <citation type="journal article" date="2020" name="IScience">
        <title>Genome Sequencing of the Endangered Kingdonia uniflora (Circaeasteraceae, Ranunculales) Reveals Potential Mechanisms of Evolutionary Specialization.</title>
        <authorList>
            <person name="Sun Y."/>
            <person name="Deng T."/>
            <person name="Zhang A."/>
            <person name="Moore M.J."/>
            <person name="Landis J.B."/>
            <person name="Lin N."/>
            <person name="Zhang H."/>
            <person name="Zhang X."/>
            <person name="Huang J."/>
            <person name="Zhang X."/>
            <person name="Sun H."/>
            <person name="Wang H."/>
        </authorList>
    </citation>
    <scope>NUCLEOTIDE SEQUENCE [LARGE SCALE GENOMIC DNA]</scope>
    <source>
        <strain evidence="6">TB1705</strain>
        <tissue evidence="6">Leaf</tissue>
    </source>
</reference>
<dbReference type="EMBL" id="JACGCM010000859">
    <property type="protein sequence ID" value="KAF6165046.1"/>
    <property type="molecule type" value="Genomic_DNA"/>
</dbReference>
<evidence type="ECO:0000313" key="6">
    <source>
        <dbReference type="EMBL" id="KAF6165046.1"/>
    </source>
</evidence>
<comment type="caution">
    <text evidence="6">The sequence shown here is derived from an EMBL/GenBank/DDBJ whole genome shotgun (WGS) entry which is preliminary data.</text>
</comment>
<dbReference type="GO" id="GO:0046872">
    <property type="term" value="F:metal ion binding"/>
    <property type="evidence" value="ECO:0007669"/>
    <property type="project" value="UniProtKB-KW"/>
</dbReference>
<organism evidence="6 7">
    <name type="scientific">Kingdonia uniflora</name>
    <dbReference type="NCBI Taxonomy" id="39325"/>
    <lineage>
        <taxon>Eukaryota</taxon>
        <taxon>Viridiplantae</taxon>
        <taxon>Streptophyta</taxon>
        <taxon>Embryophyta</taxon>
        <taxon>Tracheophyta</taxon>
        <taxon>Spermatophyta</taxon>
        <taxon>Magnoliopsida</taxon>
        <taxon>Ranunculales</taxon>
        <taxon>Circaeasteraceae</taxon>
        <taxon>Kingdonia</taxon>
    </lineage>
</organism>
<dbReference type="Pfam" id="PF01596">
    <property type="entry name" value="Methyltransf_3"/>
    <property type="match status" value="1"/>
</dbReference>
<dbReference type="GO" id="GO:0032259">
    <property type="term" value="P:methylation"/>
    <property type="evidence" value="ECO:0007669"/>
    <property type="project" value="UniProtKB-KW"/>
</dbReference>
<dbReference type="PROSITE" id="PS51682">
    <property type="entry name" value="SAM_OMT_I"/>
    <property type="match status" value="1"/>
</dbReference>
<dbReference type="PANTHER" id="PTHR10509:SF34">
    <property type="entry name" value="TAPETUM-SPECIFIC METHYLTRANSFERASE 1"/>
    <property type="match status" value="1"/>
</dbReference>
<dbReference type="SUPFAM" id="SSF53335">
    <property type="entry name" value="S-adenosyl-L-methionine-dependent methyltransferases"/>
    <property type="match status" value="1"/>
</dbReference>
<protein>
    <recommendedName>
        <fullName evidence="8">Caffeoyl-CoA O-methyltransferase</fullName>
    </recommendedName>
</protein>
<dbReference type="OrthoDB" id="10251242at2759"/>
<proteinExistence type="inferred from homology"/>